<gene>
    <name evidence="2" type="ORF">METZ01_LOCUS281208</name>
</gene>
<accession>A0A382KU98</accession>
<protein>
    <recommendedName>
        <fullName evidence="3">DUF4386 domain-containing protein</fullName>
    </recommendedName>
</protein>
<feature type="transmembrane region" description="Helical" evidence="1">
    <location>
        <begin position="7"/>
        <end position="24"/>
    </location>
</feature>
<feature type="transmembrane region" description="Helical" evidence="1">
    <location>
        <begin position="56"/>
        <end position="75"/>
    </location>
</feature>
<keyword evidence="1" id="KW-1133">Transmembrane helix</keyword>
<evidence type="ECO:0008006" key="3">
    <source>
        <dbReference type="Google" id="ProtNLM"/>
    </source>
</evidence>
<name>A0A382KU98_9ZZZZ</name>
<feature type="transmembrane region" description="Helical" evidence="1">
    <location>
        <begin position="87"/>
        <end position="111"/>
    </location>
</feature>
<organism evidence="2">
    <name type="scientific">marine metagenome</name>
    <dbReference type="NCBI Taxonomy" id="408172"/>
    <lineage>
        <taxon>unclassified sequences</taxon>
        <taxon>metagenomes</taxon>
        <taxon>ecological metagenomes</taxon>
    </lineage>
</organism>
<evidence type="ECO:0000313" key="2">
    <source>
        <dbReference type="EMBL" id="SVC28354.1"/>
    </source>
</evidence>
<keyword evidence="1" id="KW-0812">Transmembrane</keyword>
<evidence type="ECO:0000256" key="1">
    <source>
        <dbReference type="SAM" id="Phobius"/>
    </source>
</evidence>
<feature type="transmembrane region" description="Helical" evidence="1">
    <location>
        <begin position="225"/>
        <end position="249"/>
    </location>
</feature>
<dbReference type="EMBL" id="UINC01083038">
    <property type="protein sequence ID" value="SVC28354.1"/>
    <property type="molecule type" value="Genomic_DNA"/>
</dbReference>
<feature type="transmembrane region" description="Helical" evidence="1">
    <location>
        <begin position="197"/>
        <end position="219"/>
    </location>
</feature>
<keyword evidence="1" id="KW-0472">Membrane</keyword>
<feature type="transmembrane region" description="Helical" evidence="1">
    <location>
        <begin position="164"/>
        <end position="185"/>
    </location>
</feature>
<reference evidence="2" key="1">
    <citation type="submission" date="2018-05" db="EMBL/GenBank/DDBJ databases">
        <authorList>
            <person name="Lanie J.A."/>
            <person name="Ng W.-L."/>
            <person name="Kazmierczak K.M."/>
            <person name="Andrzejewski T.M."/>
            <person name="Davidsen T.M."/>
            <person name="Wayne K.J."/>
            <person name="Tettelin H."/>
            <person name="Glass J.I."/>
            <person name="Rusch D."/>
            <person name="Podicherti R."/>
            <person name="Tsui H.-C.T."/>
            <person name="Winkler M.E."/>
        </authorList>
    </citation>
    <scope>NUCLEOTIDE SEQUENCE</scope>
</reference>
<sequence length="254" mass="26108">MSKTITGLSLIIGVLVIIIASLLIPGNSAGITGGDAISFSAMTENSGFEKGTTQTFIIIVGLGCLIFLNGFLGIYRGIGDRETEFKGLAMALTVIAIALFMGTLALGNAFASSAESNIMASQGAQMAAQAAAGGDPTAIAQANAAATTAVVAGSASAGIYGAYWGVYAMAGYVFLLATIFTGWIIVKSGDHYLNSMLNMIVGYGLMIAGIVFLVLNLIWPVNEVTGYQIFGISQLIWGILIIILGTGILTSKAK</sequence>
<dbReference type="AlphaFoldDB" id="A0A382KU98"/>
<proteinExistence type="predicted"/>